<keyword evidence="1" id="KW-0175">Coiled coil</keyword>
<dbReference type="InterPro" id="IPR012975">
    <property type="entry name" value="NOPS"/>
</dbReference>
<sequence>EREQPPRFARPGSFEFEYSQRWKSLDEMEKQQRQQVEKNIREAREKLEAEMEDAYHEHQANMLRQ</sequence>
<comment type="caution">
    <text evidence="3">The sequence shown here is derived from an EMBL/GenBank/DDBJ whole genome shotgun (WGS) entry which is preliminary data.</text>
</comment>
<reference evidence="3 4" key="1">
    <citation type="submission" date="2024-05" db="EMBL/GenBank/DDBJ databases">
        <title>Genome sequencing and assembly of Indian major carp, Cirrhinus mrigala (Hamilton, 1822).</title>
        <authorList>
            <person name="Mohindra V."/>
            <person name="Chowdhury L.M."/>
            <person name="Lal K."/>
            <person name="Jena J.K."/>
        </authorList>
    </citation>
    <scope>NUCLEOTIDE SEQUENCE [LARGE SCALE GENOMIC DNA]</scope>
    <source>
        <strain evidence="3">CM1030</strain>
        <tissue evidence="3">Blood</tissue>
    </source>
</reference>
<evidence type="ECO:0000256" key="1">
    <source>
        <dbReference type="SAM" id="Coils"/>
    </source>
</evidence>
<dbReference type="EMBL" id="JAMKFB020000019">
    <property type="protein sequence ID" value="KAL0166235.1"/>
    <property type="molecule type" value="Genomic_DNA"/>
</dbReference>
<feature type="non-terminal residue" evidence="3">
    <location>
        <position position="65"/>
    </location>
</feature>
<proteinExistence type="predicted"/>
<feature type="coiled-coil region" evidence="1">
    <location>
        <begin position="26"/>
        <end position="57"/>
    </location>
</feature>
<accession>A0ABD0NWN3</accession>
<gene>
    <name evidence="3" type="ORF">M9458_038079</name>
</gene>
<organism evidence="3 4">
    <name type="scientific">Cirrhinus mrigala</name>
    <name type="common">Mrigala</name>
    <dbReference type="NCBI Taxonomy" id="683832"/>
    <lineage>
        <taxon>Eukaryota</taxon>
        <taxon>Metazoa</taxon>
        <taxon>Chordata</taxon>
        <taxon>Craniata</taxon>
        <taxon>Vertebrata</taxon>
        <taxon>Euteleostomi</taxon>
        <taxon>Actinopterygii</taxon>
        <taxon>Neopterygii</taxon>
        <taxon>Teleostei</taxon>
        <taxon>Ostariophysi</taxon>
        <taxon>Cypriniformes</taxon>
        <taxon>Cyprinidae</taxon>
        <taxon>Labeoninae</taxon>
        <taxon>Labeonini</taxon>
        <taxon>Cirrhinus</taxon>
    </lineage>
</organism>
<name>A0ABD0NWN3_CIRMR</name>
<feature type="non-terminal residue" evidence="3">
    <location>
        <position position="1"/>
    </location>
</feature>
<evidence type="ECO:0000313" key="3">
    <source>
        <dbReference type="EMBL" id="KAL0166235.1"/>
    </source>
</evidence>
<dbReference type="Pfam" id="PF08075">
    <property type="entry name" value="NOPS"/>
    <property type="match status" value="1"/>
</dbReference>
<dbReference type="AlphaFoldDB" id="A0ABD0NWN3"/>
<feature type="domain" description="NOPS" evidence="2">
    <location>
        <begin position="1"/>
        <end position="23"/>
    </location>
</feature>
<evidence type="ECO:0000313" key="4">
    <source>
        <dbReference type="Proteomes" id="UP001529510"/>
    </source>
</evidence>
<dbReference type="Proteomes" id="UP001529510">
    <property type="component" value="Unassembled WGS sequence"/>
</dbReference>
<dbReference type="Gene3D" id="6.10.250.1170">
    <property type="match status" value="1"/>
</dbReference>
<evidence type="ECO:0000259" key="2">
    <source>
        <dbReference type="Pfam" id="PF08075"/>
    </source>
</evidence>
<keyword evidence="4" id="KW-1185">Reference proteome</keyword>
<protein>
    <recommendedName>
        <fullName evidence="2">NOPS domain-containing protein</fullName>
    </recommendedName>
</protein>